<proteinExistence type="inferred from homology"/>
<dbReference type="InterPro" id="IPR034080">
    <property type="entry name" value="Protease_P7-like_dom"/>
</dbReference>
<dbReference type="PANTHER" id="PTHR43399:SF4">
    <property type="entry name" value="CELL WALL-ASSOCIATED PROTEASE"/>
    <property type="match status" value="1"/>
</dbReference>
<keyword evidence="2 5" id="KW-0645">Protease</keyword>
<sequence>MKTIKALFFCLLLVLLHNCGSSPIISTPEENIDNIPLKISNLSESELKKWSHLDLTKDTIPGISLEKAYSEIIKTNKGVTTIVAVIDSGVDINHEDLSSSIWVNTKEIPNNGKDDDNNGFIDDVNGWNFIGDTYDEQFEFVRLIVSGDSSNPRYADALFEYQKQYQKYTEAKTNTENLIQQVTTADNRISSYLKKKNYTKEDVFAIRTEDQNVLEAVSIMRSVYTYNFETVDAIKAALNKDLKLINERLTVHLNKNLKGRKTKDNPNDINDIGYGDNNVKPHDAEETHGTHVSGIIAAKRDNNKGIKGVANNVKIMPIRNTPNGDEYDKDIALAIRYAVDNGAKIINMSFGKYFSPHKEWVKDAILYAASNDVLIVHAAGNDALNLDSSLNFPTDVDNGKEIADNFINVGATYYRYGSDLVADYSNYGKQNVDIFAPGSSIYSTVPNNSYESEGGTSMAAPLVTGVAALIRSQYPNLTASQVKKAILNSGLEINTKVIVGGNIGDIKSFDTLSKSGKLLNAYNALLEASKLNNN</sequence>
<evidence type="ECO:0000256" key="2">
    <source>
        <dbReference type="ARBA" id="ARBA00022670"/>
    </source>
</evidence>
<feature type="active site" description="Charge relay system" evidence="5">
    <location>
        <position position="457"/>
    </location>
</feature>
<evidence type="ECO:0000313" key="9">
    <source>
        <dbReference type="EMBL" id="GAA0737003.1"/>
    </source>
</evidence>
<dbReference type="PANTHER" id="PTHR43399">
    <property type="entry name" value="SUBTILISIN-RELATED"/>
    <property type="match status" value="1"/>
</dbReference>
<dbReference type="InterPro" id="IPR051048">
    <property type="entry name" value="Peptidase_S8/S53_subtilisin"/>
</dbReference>
<feature type="chain" id="PRO_5045979896" evidence="7">
    <location>
        <begin position="27"/>
        <end position="534"/>
    </location>
</feature>
<feature type="signal peptide" evidence="7">
    <location>
        <begin position="1"/>
        <end position="26"/>
    </location>
</feature>
<evidence type="ECO:0000256" key="1">
    <source>
        <dbReference type="ARBA" id="ARBA00011073"/>
    </source>
</evidence>
<dbReference type="PROSITE" id="PS00138">
    <property type="entry name" value="SUBTILASE_SER"/>
    <property type="match status" value="1"/>
</dbReference>
<dbReference type="PRINTS" id="PR00723">
    <property type="entry name" value="SUBTILISIN"/>
</dbReference>
<dbReference type="PROSITE" id="PS00136">
    <property type="entry name" value="SUBTILASE_ASP"/>
    <property type="match status" value="1"/>
</dbReference>
<dbReference type="Pfam" id="PF00082">
    <property type="entry name" value="Peptidase_S8"/>
    <property type="match status" value="1"/>
</dbReference>
<comment type="similarity">
    <text evidence="1 5 6">Belongs to the peptidase S8 family.</text>
</comment>
<dbReference type="CDD" id="cd07483">
    <property type="entry name" value="Peptidases_S8_Subtilisin_Novo-like"/>
    <property type="match status" value="1"/>
</dbReference>
<comment type="caution">
    <text evidence="9">The sequence shown here is derived from an EMBL/GenBank/DDBJ whole genome shotgun (WGS) entry which is preliminary data.</text>
</comment>
<dbReference type="InterPro" id="IPR015500">
    <property type="entry name" value="Peptidase_S8_subtilisin-rel"/>
</dbReference>
<keyword evidence="4 5" id="KW-0720">Serine protease</keyword>
<evidence type="ECO:0000313" key="10">
    <source>
        <dbReference type="Proteomes" id="UP001500736"/>
    </source>
</evidence>
<reference evidence="9 10" key="1">
    <citation type="journal article" date="2019" name="Int. J. Syst. Evol. Microbiol.">
        <title>The Global Catalogue of Microorganisms (GCM) 10K type strain sequencing project: providing services to taxonomists for standard genome sequencing and annotation.</title>
        <authorList>
            <consortium name="The Broad Institute Genomics Platform"/>
            <consortium name="The Broad Institute Genome Sequencing Center for Infectious Disease"/>
            <person name="Wu L."/>
            <person name="Ma J."/>
        </authorList>
    </citation>
    <scope>NUCLEOTIDE SEQUENCE [LARGE SCALE GENOMIC DNA]</scope>
    <source>
        <strain evidence="9 10">JCM 15976</strain>
    </source>
</reference>
<protein>
    <submittedName>
        <fullName evidence="9">S8 family peptidase</fullName>
    </submittedName>
</protein>
<gene>
    <name evidence="9" type="ORF">GCM10009431_03390</name>
</gene>
<dbReference type="RefSeq" id="WP_343795261.1">
    <property type="nucleotide sequence ID" value="NZ_BAAAGF010000001.1"/>
</dbReference>
<feature type="active site" description="Charge relay system" evidence="5">
    <location>
        <position position="87"/>
    </location>
</feature>
<feature type="domain" description="Peptidase S8/S53" evidence="8">
    <location>
        <begin position="80"/>
        <end position="489"/>
    </location>
</feature>
<evidence type="ECO:0000256" key="4">
    <source>
        <dbReference type="ARBA" id="ARBA00022825"/>
    </source>
</evidence>
<dbReference type="Gene3D" id="3.40.50.200">
    <property type="entry name" value="Peptidase S8/S53 domain"/>
    <property type="match status" value="2"/>
</dbReference>
<dbReference type="InterPro" id="IPR000209">
    <property type="entry name" value="Peptidase_S8/S53_dom"/>
</dbReference>
<keyword evidence="3 5" id="KW-0378">Hydrolase</keyword>
<keyword evidence="10" id="KW-1185">Reference proteome</keyword>
<name>A0ABN1JDQ0_9FLAO</name>
<evidence type="ECO:0000256" key="5">
    <source>
        <dbReference type="PROSITE-ProRule" id="PRU01240"/>
    </source>
</evidence>
<accession>A0ABN1JDQ0</accession>
<dbReference type="InterPro" id="IPR022398">
    <property type="entry name" value="Peptidase_S8_His-AS"/>
</dbReference>
<dbReference type="PROSITE" id="PS00137">
    <property type="entry name" value="SUBTILASE_HIS"/>
    <property type="match status" value="1"/>
</dbReference>
<evidence type="ECO:0000256" key="3">
    <source>
        <dbReference type="ARBA" id="ARBA00022801"/>
    </source>
</evidence>
<feature type="active site" description="Charge relay system" evidence="5">
    <location>
        <position position="288"/>
    </location>
</feature>
<dbReference type="PIRSF" id="PIRSF037892">
    <property type="entry name" value="Subtilisin_rel_SRU_0565"/>
    <property type="match status" value="1"/>
</dbReference>
<evidence type="ECO:0000259" key="8">
    <source>
        <dbReference type="Pfam" id="PF00082"/>
    </source>
</evidence>
<dbReference type="InterPro" id="IPR036852">
    <property type="entry name" value="Peptidase_S8/S53_dom_sf"/>
</dbReference>
<dbReference type="SUPFAM" id="SSF52743">
    <property type="entry name" value="Subtilisin-like"/>
    <property type="match status" value="1"/>
</dbReference>
<keyword evidence="7" id="KW-0732">Signal</keyword>
<organism evidence="9 10">
    <name type="scientific">Gaetbulibacter jejuensis</name>
    <dbReference type="NCBI Taxonomy" id="584607"/>
    <lineage>
        <taxon>Bacteria</taxon>
        <taxon>Pseudomonadati</taxon>
        <taxon>Bacteroidota</taxon>
        <taxon>Flavobacteriia</taxon>
        <taxon>Flavobacteriales</taxon>
        <taxon>Flavobacteriaceae</taxon>
        <taxon>Gaetbulibacter</taxon>
    </lineage>
</organism>
<evidence type="ECO:0000256" key="6">
    <source>
        <dbReference type="RuleBase" id="RU003355"/>
    </source>
</evidence>
<dbReference type="InterPro" id="IPR023827">
    <property type="entry name" value="Peptidase_S8_Asp-AS"/>
</dbReference>
<dbReference type="InterPro" id="IPR023828">
    <property type="entry name" value="Peptidase_S8_Ser-AS"/>
</dbReference>
<dbReference type="Proteomes" id="UP001500736">
    <property type="component" value="Unassembled WGS sequence"/>
</dbReference>
<evidence type="ECO:0000256" key="7">
    <source>
        <dbReference type="SAM" id="SignalP"/>
    </source>
</evidence>
<dbReference type="InterPro" id="IPR017308">
    <property type="entry name" value="Pept_S8_subtilisin_bacteroid"/>
</dbReference>
<dbReference type="EMBL" id="BAAAGF010000001">
    <property type="protein sequence ID" value="GAA0737003.1"/>
    <property type="molecule type" value="Genomic_DNA"/>
</dbReference>
<dbReference type="PROSITE" id="PS51892">
    <property type="entry name" value="SUBTILASE"/>
    <property type="match status" value="1"/>
</dbReference>